<dbReference type="CDD" id="cd02440">
    <property type="entry name" value="AdoMet_MTases"/>
    <property type="match status" value="1"/>
</dbReference>
<dbReference type="AlphaFoldDB" id="A0A923L1Z9"/>
<proteinExistence type="predicted"/>
<evidence type="ECO:0000313" key="2">
    <source>
        <dbReference type="Proteomes" id="UP000659630"/>
    </source>
</evidence>
<dbReference type="SUPFAM" id="SSF53335">
    <property type="entry name" value="S-adenosyl-L-methionine-dependent methyltransferases"/>
    <property type="match status" value="1"/>
</dbReference>
<dbReference type="Proteomes" id="UP000659630">
    <property type="component" value="Unassembled WGS sequence"/>
</dbReference>
<keyword evidence="1" id="KW-0489">Methyltransferase</keyword>
<sequence length="252" mass="27193">MAVTAELLRGGTRVYVDGRHRFGTDAMLLSDFCGVHRDWAACDLGSGCGIIPLRWHDAGHRGPCWGIELDPQGTALLQRAARESGAAHITPLSADLRALPPALPRAGLDLVSCNPPYFTGGFVSSKPGRGAARHELSCTIEDVCAAAALLLKDGGRLCLCNRPARLADCMVAMRLQGIEPKRLRFVRQRPEKTPWLFLLDGRRHGRPGLALMPDLVIEAAEGGFSAELLRIYGGPGRQARPDLPEKKGESGF</sequence>
<dbReference type="GO" id="GO:0032259">
    <property type="term" value="P:methylation"/>
    <property type="evidence" value="ECO:0007669"/>
    <property type="project" value="UniProtKB-KW"/>
</dbReference>
<dbReference type="Gene3D" id="3.40.50.150">
    <property type="entry name" value="Vaccinia Virus protein VP39"/>
    <property type="match status" value="1"/>
</dbReference>
<gene>
    <name evidence="1" type="ORF">H8S23_12735</name>
</gene>
<evidence type="ECO:0000313" key="1">
    <source>
        <dbReference type="EMBL" id="MBC5582372.1"/>
    </source>
</evidence>
<protein>
    <submittedName>
        <fullName evidence="1">SAM-dependent methyltransferase</fullName>
    </submittedName>
</protein>
<dbReference type="PANTHER" id="PTHR47739">
    <property type="entry name" value="TRNA1(VAL) (ADENINE(37)-N6)-METHYLTRANSFERASE"/>
    <property type="match status" value="1"/>
</dbReference>
<keyword evidence="2" id="KW-1185">Reference proteome</keyword>
<comment type="caution">
    <text evidence="1">The sequence shown here is derived from an EMBL/GenBank/DDBJ whole genome shotgun (WGS) entry which is preliminary data.</text>
</comment>
<dbReference type="GO" id="GO:0008168">
    <property type="term" value="F:methyltransferase activity"/>
    <property type="evidence" value="ECO:0007669"/>
    <property type="project" value="UniProtKB-KW"/>
</dbReference>
<reference evidence="1" key="1">
    <citation type="submission" date="2020-08" db="EMBL/GenBank/DDBJ databases">
        <title>Genome public.</title>
        <authorList>
            <person name="Liu C."/>
            <person name="Sun Q."/>
        </authorList>
    </citation>
    <scope>NUCLEOTIDE SEQUENCE</scope>
    <source>
        <strain evidence="1">BX8</strain>
    </source>
</reference>
<dbReference type="InterPro" id="IPR050210">
    <property type="entry name" value="tRNA_Adenine-N(6)_MTase"/>
</dbReference>
<accession>A0A923L1Z9</accession>
<organism evidence="1 2">
    <name type="scientific">Anaerofilum hominis</name>
    <dbReference type="NCBI Taxonomy" id="2763016"/>
    <lineage>
        <taxon>Bacteria</taxon>
        <taxon>Bacillati</taxon>
        <taxon>Bacillota</taxon>
        <taxon>Clostridia</taxon>
        <taxon>Eubacteriales</taxon>
        <taxon>Oscillospiraceae</taxon>
        <taxon>Anaerofilum</taxon>
    </lineage>
</organism>
<name>A0A923L1Z9_9FIRM</name>
<dbReference type="EMBL" id="JACONZ010000005">
    <property type="protein sequence ID" value="MBC5582372.1"/>
    <property type="molecule type" value="Genomic_DNA"/>
</dbReference>
<keyword evidence="1" id="KW-0808">Transferase</keyword>
<dbReference type="RefSeq" id="WP_186888735.1">
    <property type="nucleotide sequence ID" value="NZ_JACONZ010000005.1"/>
</dbReference>
<dbReference type="PANTHER" id="PTHR47739:SF1">
    <property type="entry name" value="TRNA1(VAL) (ADENINE(37)-N6)-METHYLTRANSFERASE"/>
    <property type="match status" value="1"/>
</dbReference>
<dbReference type="InterPro" id="IPR029063">
    <property type="entry name" value="SAM-dependent_MTases_sf"/>
</dbReference>